<keyword evidence="3" id="KW-1185">Reference proteome</keyword>
<protein>
    <submittedName>
        <fullName evidence="2">Uncharacterized protein</fullName>
    </submittedName>
</protein>
<name>A0A5C5YAR3_9PLAN</name>
<dbReference type="EMBL" id="SJPL01000001">
    <property type="protein sequence ID" value="TWT71491.1"/>
    <property type="molecule type" value="Genomic_DNA"/>
</dbReference>
<keyword evidence="1" id="KW-0812">Transmembrane</keyword>
<feature type="transmembrane region" description="Helical" evidence="1">
    <location>
        <begin position="105"/>
        <end position="124"/>
    </location>
</feature>
<evidence type="ECO:0000313" key="3">
    <source>
        <dbReference type="Proteomes" id="UP000317238"/>
    </source>
</evidence>
<feature type="transmembrane region" description="Helical" evidence="1">
    <location>
        <begin position="48"/>
        <end position="70"/>
    </location>
</feature>
<keyword evidence="1" id="KW-1133">Transmembrane helix</keyword>
<comment type="caution">
    <text evidence="2">The sequence shown here is derived from an EMBL/GenBank/DDBJ whole genome shotgun (WGS) entry which is preliminary data.</text>
</comment>
<reference evidence="2 3" key="1">
    <citation type="submission" date="2019-02" db="EMBL/GenBank/DDBJ databases">
        <title>Deep-cultivation of Planctomycetes and their phenomic and genomic characterization uncovers novel biology.</title>
        <authorList>
            <person name="Wiegand S."/>
            <person name="Jogler M."/>
            <person name="Boedeker C."/>
            <person name="Pinto D."/>
            <person name="Vollmers J."/>
            <person name="Rivas-Marin E."/>
            <person name="Kohn T."/>
            <person name="Peeters S.H."/>
            <person name="Heuer A."/>
            <person name="Rast P."/>
            <person name="Oberbeckmann S."/>
            <person name="Bunk B."/>
            <person name="Jeske O."/>
            <person name="Meyerdierks A."/>
            <person name="Storesund J.E."/>
            <person name="Kallscheuer N."/>
            <person name="Luecker S."/>
            <person name="Lage O.M."/>
            <person name="Pohl T."/>
            <person name="Merkel B.J."/>
            <person name="Hornburger P."/>
            <person name="Mueller R.-W."/>
            <person name="Bruemmer F."/>
            <person name="Labrenz M."/>
            <person name="Spormann A.M."/>
            <person name="Op Den Camp H."/>
            <person name="Overmann J."/>
            <person name="Amann R."/>
            <person name="Jetten M.S.M."/>
            <person name="Mascher T."/>
            <person name="Medema M.H."/>
            <person name="Devos D.P."/>
            <person name="Kaster A.-K."/>
            <person name="Ovreas L."/>
            <person name="Rohde M."/>
            <person name="Galperin M.Y."/>
            <person name="Jogler C."/>
        </authorList>
    </citation>
    <scope>NUCLEOTIDE SEQUENCE [LARGE SCALE GENOMIC DNA]</scope>
    <source>
        <strain evidence="2 3">Pan14r</strain>
    </source>
</reference>
<gene>
    <name evidence="2" type="ORF">Pan14r_38010</name>
</gene>
<dbReference type="OrthoDB" id="271600at2"/>
<feature type="transmembrane region" description="Helical" evidence="1">
    <location>
        <begin position="76"/>
        <end position="93"/>
    </location>
</feature>
<accession>A0A5C5YAR3</accession>
<feature type="transmembrane region" description="Helical" evidence="1">
    <location>
        <begin position="12"/>
        <end position="36"/>
    </location>
</feature>
<organism evidence="2 3">
    <name type="scientific">Crateriforma conspicua</name>
    <dbReference type="NCBI Taxonomy" id="2527996"/>
    <lineage>
        <taxon>Bacteria</taxon>
        <taxon>Pseudomonadati</taxon>
        <taxon>Planctomycetota</taxon>
        <taxon>Planctomycetia</taxon>
        <taxon>Planctomycetales</taxon>
        <taxon>Planctomycetaceae</taxon>
        <taxon>Crateriforma</taxon>
    </lineage>
</organism>
<dbReference type="Proteomes" id="UP000317238">
    <property type="component" value="Unassembled WGS sequence"/>
</dbReference>
<evidence type="ECO:0000256" key="1">
    <source>
        <dbReference type="SAM" id="Phobius"/>
    </source>
</evidence>
<sequence precursor="true">MTAFVAPVLPTMLVAAALAAQFSAAVADTGGCGGLAEEVTRGRVKARLSYLFIGVCGIFLTWFADIYSIIAYASRAFALYYALQCAIAMAFAARSPTRHHRRWRHHVVLFGLLTVLALLVVMFGRPAE</sequence>
<evidence type="ECO:0000313" key="2">
    <source>
        <dbReference type="EMBL" id="TWT71491.1"/>
    </source>
</evidence>
<keyword evidence="1" id="KW-0472">Membrane</keyword>
<dbReference type="AlphaFoldDB" id="A0A5C5YAR3"/>
<proteinExistence type="predicted"/>
<dbReference type="RefSeq" id="WP_146439813.1">
    <property type="nucleotide sequence ID" value="NZ_SJPL01000001.1"/>
</dbReference>
<dbReference type="Gene3D" id="1.20.1740.10">
    <property type="entry name" value="Amino acid/polyamine transporter I"/>
    <property type="match status" value="1"/>
</dbReference>